<dbReference type="PANTHER" id="PTHR34308">
    <property type="entry name" value="COBALAMIN BIOSYNTHESIS PROTEIN CBIB"/>
    <property type="match status" value="1"/>
</dbReference>
<evidence type="ECO:0000256" key="9">
    <source>
        <dbReference type="ARBA" id="ARBA00022989"/>
    </source>
</evidence>
<gene>
    <name evidence="12" type="ordered locus">TUZN_0342</name>
</gene>
<evidence type="ECO:0000256" key="6">
    <source>
        <dbReference type="ARBA" id="ARBA00022475"/>
    </source>
</evidence>
<evidence type="ECO:0000256" key="8">
    <source>
        <dbReference type="ARBA" id="ARBA00022692"/>
    </source>
</evidence>
<comment type="similarity">
    <text evidence="4">Belongs to the CobD/CbiB family.</text>
</comment>
<evidence type="ECO:0000256" key="2">
    <source>
        <dbReference type="ARBA" id="ARBA00004651"/>
    </source>
</evidence>
<organism evidence="12 13">
    <name type="scientific">Thermoproteus uzoniensis (strain 768-20)</name>
    <dbReference type="NCBI Taxonomy" id="999630"/>
    <lineage>
        <taxon>Archaea</taxon>
        <taxon>Thermoproteota</taxon>
        <taxon>Thermoprotei</taxon>
        <taxon>Thermoproteales</taxon>
        <taxon>Thermoproteaceae</taxon>
        <taxon>Thermoproteus</taxon>
    </lineage>
</organism>
<dbReference type="KEGG" id="tuz:TUZN_0342"/>
<keyword evidence="9 11" id="KW-1133">Transmembrane helix</keyword>
<keyword evidence="7" id="KW-0169">Cobalamin biosynthesis</keyword>
<dbReference type="RefSeq" id="WP_013679175.1">
    <property type="nucleotide sequence ID" value="NC_015315.1"/>
</dbReference>
<keyword evidence="6" id="KW-1003">Cell membrane</keyword>
<dbReference type="GO" id="GO:0048472">
    <property type="term" value="F:threonine-phosphate decarboxylase activity"/>
    <property type="evidence" value="ECO:0007669"/>
    <property type="project" value="InterPro"/>
</dbReference>
<dbReference type="HOGENOM" id="CLU_054212_0_2_2"/>
<evidence type="ECO:0000256" key="5">
    <source>
        <dbReference type="ARBA" id="ARBA00016185"/>
    </source>
</evidence>
<dbReference type="GO" id="GO:0009236">
    <property type="term" value="P:cobalamin biosynthetic process"/>
    <property type="evidence" value="ECO:0007669"/>
    <property type="project" value="UniProtKB-UniPathway"/>
</dbReference>
<keyword evidence="13" id="KW-1185">Reference proteome</keyword>
<dbReference type="GeneID" id="10359888"/>
<dbReference type="GO" id="GO:0005886">
    <property type="term" value="C:plasma membrane"/>
    <property type="evidence" value="ECO:0007669"/>
    <property type="project" value="UniProtKB-SubCell"/>
</dbReference>
<reference evidence="12 13" key="1">
    <citation type="journal article" date="2011" name="J. Bacteriol.">
        <title>Complete genome sequence of the thermoacidophilic crenarchaeon Thermoproteus uzoniensis 768-20.</title>
        <authorList>
            <person name="Mardanov A.V."/>
            <person name="Gumerov V.M."/>
            <person name="Beletsky A.V."/>
            <person name="Prokofeva M.I."/>
            <person name="Bonch-Osmolovskaya E.A."/>
            <person name="Ravin N.V."/>
            <person name="Skryabin K.G."/>
        </authorList>
    </citation>
    <scope>NUCLEOTIDE SEQUENCE [LARGE SCALE GENOMIC DNA]</scope>
    <source>
        <strain evidence="12 13">768-20</strain>
    </source>
</reference>
<accession>F2L2H4</accession>
<comment type="pathway">
    <text evidence="3">Cofactor biosynthesis; adenosylcobalamin biosynthesis.</text>
</comment>
<feature type="transmembrane region" description="Helical" evidence="11">
    <location>
        <begin position="46"/>
        <end position="64"/>
    </location>
</feature>
<keyword evidence="8 11" id="KW-0812">Transmembrane</keyword>
<evidence type="ECO:0000256" key="3">
    <source>
        <dbReference type="ARBA" id="ARBA00004953"/>
    </source>
</evidence>
<comment type="subcellular location">
    <subcellularLocation>
        <location evidence="2">Cell membrane</location>
        <topology evidence="2">Multi-pass membrane protein</topology>
    </subcellularLocation>
</comment>
<evidence type="ECO:0000256" key="11">
    <source>
        <dbReference type="SAM" id="Phobius"/>
    </source>
</evidence>
<evidence type="ECO:0000256" key="7">
    <source>
        <dbReference type="ARBA" id="ARBA00022573"/>
    </source>
</evidence>
<evidence type="ECO:0000256" key="4">
    <source>
        <dbReference type="ARBA" id="ARBA00006263"/>
    </source>
</evidence>
<proteinExistence type="inferred from homology"/>
<keyword evidence="10 11" id="KW-0472">Membrane</keyword>
<dbReference type="eggNOG" id="arCOG04274">
    <property type="taxonomic scope" value="Archaea"/>
</dbReference>
<dbReference type="EMBL" id="CP002590">
    <property type="protein sequence ID" value="AEA11839.1"/>
    <property type="molecule type" value="Genomic_DNA"/>
</dbReference>
<dbReference type="UniPathway" id="UPA00148"/>
<evidence type="ECO:0000256" key="1">
    <source>
        <dbReference type="ARBA" id="ARBA00003384"/>
    </source>
</evidence>
<dbReference type="PANTHER" id="PTHR34308:SF1">
    <property type="entry name" value="COBALAMIN BIOSYNTHESIS PROTEIN CBIB"/>
    <property type="match status" value="1"/>
</dbReference>
<sequence length="295" mass="31798">MLEALDVPRRWRGYLVSRLIPPQIHPVSLIYKAAARLVARGRAARNAAVVASFAALTAAVFWIAQSYLSSSVWGIFLEAYLLKLSFSESQILYPCASAYRLDPCPRDVVQQFVRRDLSRADCGHVASACLETAAESLADSFVSPLFWYAIFGLPGAWVQRVVNTLDGLIGFRDWGTSGAPAAYLDTAVNWIPARIAAGLILASAYLSGLKPNLSVLGDKSVESPNARWPISAMAASLRVRLEKPGSYAVGVGDLPDRGQVQRGLELVAISVALYSAALMSALYLYGCVWGTPCLG</sequence>
<name>F2L2H4_THEU7</name>
<dbReference type="Pfam" id="PF03186">
    <property type="entry name" value="CobD_Cbib"/>
    <property type="match status" value="1"/>
</dbReference>
<comment type="function">
    <text evidence="1">Converts cobyric acid to cobinamide by the addition of aminopropanol on the F carboxylic group.</text>
</comment>
<protein>
    <recommendedName>
        <fullName evidence="5">Probable cobalamin biosynthesis protein CobD</fullName>
    </recommendedName>
</protein>
<evidence type="ECO:0000313" key="13">
    <source>
        <dbReference type="Proteomes" id="UP000008138"/>
    </source>
</evidence>
<dbReference type="Proteomes" id="UP000008138">
    <property type="component" value="Chromosome"/>
</dbReference>
<reference key="2">
    <citation type="submission" date="2011-03" db="EMBL/GenBank/DDBJ databases">
        <title>Complete genome sequence of the thermoacidophilic crenarchaeon Thermoproteus uzoniensis 768-20.</title>
        <authorList>
            <person name="Mardanov A.V."/>
            <person name="Gumerov V.M."/>
            <person name="Beletsky A.V."/>
            <person name="Prokofeva M.I."/>
            <person name="Bonch-Osmolovskaya E.A."/>
            <person name="Ravin N.V."/>
            <person name="Skryabin K.G."/>
        </authorList>
    </citation>
    <scope>NUCLEOTIDE SEQUENCE</scope>
    <source>
        <strain>768-20</strain>
    </source>
</reference>
<dbReference type="InterPro" id="IPR004485">
    <property type="entry name" value="Cobalamin_biosynth_CobD/CbiB"/>
</dbReference>
<feature type="transmembrane region" description="Helical" evidence="11">
    <location>
        <begin position="266"/>
        <end position="285"/>
    </location>
</feature>
<dbReference type="AlphaFoldDB" id="F2L2H4"/>
<evidence type="ECO:0000256" key="10">
    <source>
        <dbReference type="ARBA" id="ARBA00023136"/>
    </source>
</evidence>
<evidence type="ECO:0000313" key="12">
    <source>
        <dbReference type="EMBL" id="AEA11839.1"/>
    </source>
</evidence>
<dbReference type="STRING" id="999630.TUZN_0342"/>